<gene>
    <name evidence="2" type="ORF">DN069_34305</name>
</gene>
<name>A0A2X0I8B2_9ACTN</name>
<dbReference type="EMBL" id="QKYN01000174">
    <property type="protein sequence ID" value="RAG81172.1"/>
    <property type="molecule type" value="Genomic_DNA"/>
</dbReference>
<dbReference type="Proteomes" id="UP000248889">
    <property type="component" value="Unassembled WGS sequence"/>
</dbReference>
<dbReference type="RefSeq" id="WP_111507154.1">
    <property type="nucleotide sequence ID" value="NZ_QKYN01000174.1"/>
</dbReference>
<sequence length="120" mass="12865">MTARDGPHADATAERARAVDAAFDRGDPEVGTAVVELVLSGADFEVAAPRVERALRAEEETVRRLGQVAAGDLARPVPGPPWLVPLPVAPAFLEQLRPGTPAPPLEDTWETVRDRLSRRG</sequence>
<accession>A0A2X0I8B2</accession>
<evidence type="ECO:0000313" key="2">
    <source>
        <dbReference type="EMBL" id="RAG81172.1"/>
    </source>
</evidence>
<feature type="region of interest" description="Disordered" evidence="1">
    <location>
        <begin position="97"/>
        <end position="120"/>
    </location>
</feature>
<reference evidence="2 3" key="1">
    <citation type="submission" date="2018-06" db="EMBL/GenBank/DDBJ databases">
        <title>Streptacidiphilus pinicola sp. nov., isolated from pine grove soil.</title>
        <authorList>
            <person name="Roh S.G."/>
            <person name="Park S."/>
            <person name="Kim M.-K."/>
            <person name="Yun B.-R."/>
            <person name="Park J."/>
            <person name="Kim M.J."/>
            <person name="Kim Y.S."/>
            <person name="Kim S.B."/>
        </authorList>
    </citation>
    <scope>NUCLEOTIDE SEQUENCE [LARGE SCALE GENOMIC DNA]</scope>
    <source>
        <strain evidence="2 3">MMS16-CNU450</strain>
    </source>
</reference>
<evidence type="ECO:0000256" key="1">
    <source>
        <dbReference type="SAM" id="MobiDB-lite"/>
    </source>
</evidence>
<protein>
    <submittedName>
        <fullName evidence="2">Uncharacterized protein</fullName>
    </submittedName>
</protein>
<evidence type="ECO:0000313" key="3">
    <source>
        <dbReference type="Proteomes" id="UP000248889"/>
    </source>
</evidence>
<proteinExistence type="predicted"/>
<feature type="compositionally biased region" description="Basic and acidic residues" evidence="1">
    <location>
        <begin position="110"/>
        <end position="120"/>
    </location>
</feature>
<dbReference type="AlphaFoldDB" id="A0A2X0I8B2"/>
<organism evidence="2 3">
    <name type="scientific">Streptacidiphilus pinicola</name>
    <dbReference type="NCBI Taxonomy" id="2219663"/>
    <lineage>
        <taxon>Bacteria</taxon>
        <taxon>Bacillati</taxon>
        <taxon>Actinomycetota</taxon>
        <taxon>Actinomycetes</taxon>
        <taxon>Kitasatosporales</taxon>
        <taxon>Streptomycetaceae</taxon>
        <taxon>Streptacidiphilus</taxon>
    </lineage>
</organism>
<comment type="caution">
    <text evidence="2">The sequence shown here is derived from an EMBL/GenBank/DDBJ whole genome shotgun (WGS) entry which is preliminary data.</text>
</comment>
<keyword evidence="3" id="KW-1185">Reference proteome</keyword>